<reference evidence="3 4" key="1">
    <citation type="submission" date="2019-03" db="EMBL/GenBank/DDBJ databases">
        <title>Genomic Encyclopedia of Type Strains, Phase IV (KMG-IV): sequencing the most valuable type-strain genomes for metagenomic binning, comparative biology and taxonomic classification.</title>
        <authorList>
            <person name="Goeker M."/>
        </authorList>
    </citation>
    <scope>NUCLEOTIDE SEQUENCE [LARGE SCALE GENOMIC DNA]</scope>
    <source>
        <strain evidence="3 4">DSM 45934</strain>
    </source>
</reference>
<evidence type="ECO:0000313" key="4">
    <source>
        <dbReference type="Proteomes" id="UP000295680"/>
    </source>
</evidence>
<keyword evidence="4" id="KW-1185">Reference proteome</keyword>
<feature type="domain" description="Amidase" evidence="2">
    <location>
        <begin position="57"/>
        <end position="497"/>
    </location>
</feature>
<dbReference type="Gene3D" id="3.90.1300.10">
    <property type="entry name" value="Amidase signature (AS) domain"/>
    <property type="match status" value="1"/>
</dbReference>
<evidence type="ECO:0000313" key="3">
    <source>
        <dbReference type="EMBL" id="TCO60501.1"/>
    </source>
</evidence>
<evidence type="ECO:0000256" key="1">
    <source>
        <dbReference type="SAM" id="SignalP"/>
    </source>
</evidence>
<dbReference type="Proteomes" id="UP000295680">
    <property type="component" value="Unassembled WGS sequence"/>
</dbReference>
<evidence type="ECO:0000259" key="2">
    <source>
        <dbReference type="Pfam" id="PF01425"/>
    </source>
</evidence>
<dbReference type="PANTHER" id="PTHR42678:SF34">
    <property type="entry name" value="OS04G0183300 PROTEIN"/>
    <property type="match status" value="1"/>
</dbReference>
<dbReference type="InterPro" id="IPR036928">
    <property type="entry name" value="AS_sf"/>
</dbReference>
<accession>A0A4R2JKH6</accession>
<dbReference type="InterPro" id="IPR023631">
    <property type="entry name" value="Amidase_dom"/>
</dbReference>
<proteinExistence type="predicted"/>
<protein>
    <submittedName>
        <fullName evidence="3">Amidase</fullName>
    </submittedName>
</protein>
<feature type="signal peptide" evidence="1">
    <location>
        <begin position="1"/>
        <end position="25"/>
    </location>
</feature>
<comment type="caution">
    <text evidence="3">The sequence shown here is derived from an EMBL/GenBank/DDBJ whole genome shotgun (WGS) entry which is preliminary data.</text>
</comment>
<dbReference type="SUPFAM" id="SSF75304">
    <property type="entry name" value="Amidase signature (AS) enzymes"/>
    <property type="match status" value="1"/>
</dbReference>
<gene>
    <name evidence="3" type="ORF">EV192_10376</name>
</gene>
<dbReference type="EMBL" id="SLWS01000003">
    <property type="protein sequence ID" value="TCO60501.1"/>
    <property type="molecule type" value="Genomic_DNA"/>
</dbReference>
<keyword evidence="1" id="KW-0732">Signal</keyword>
<dbReference type="AlphaFoldDB" id="A0A4R2JKH6"/>
<name>A0A4R2JKH6_9PSEU</name>
<dbReference type="PANTHER" id="PTHR42678">
    <property type="entry name" value="AMIDASE"/>
    <property type="match status" value="1"/>
</dbReference>
<organism evidence="3 4">
    <name type="scientific">Actinocrispum wychmicini</name>
    <dbReference type="NCBI Taxonomy" id="1213861"/>
    <lineage>
        <taxon>Bacteria</taxon>
        <taxon>Bacillati</taxon>
        <taxon>Actinomycetota</taxon>
        <taxon>Actinomycetes</taxon>
        <taxon>Pseudonocardiales</taxon>
        <taxon>Pseudonocardiaceae</taxon>
        <taxon>Actinocrispum</taxon>
    </lineage>
</organism>
<dbReference type="NCBIfam" id="NF006006">
    <property type="entry name" value="PRK08137.1"/>
    <property type="match status" value="1"/>
</dbReference>
<sequence>MSRMRLPVVLLAVAAFVASPLPAWADNDAVLGFDLDSATIPELQHRMDQGRLSSVRLTAAYLARIARVDGKIHSVIALNSRALADAAASDARRRHGRTLGQLDGIPVLLKDNVDTHRMPATAGSRALAATPPTNDATLVTRLERGGAVILGKTNLSEWANFRSTRSTSGWSGVGGQTNNPYVLDRNPCGSSSGSGAAIAATLAQVAIGTETDGSIVCPSGQNDIVGHKPTLGLVSRTGVVPISAEQDTPGPMTRHVVDAAITLSVLQGRDRSDPATLRIPRDQPQDYAALLRPDALRGARIGVWRQAGADADVDRVVNDAVATLKSKGATVVDVDLPFQDAVNQNELPALLTEFRRDLNTYLANRPGRPNTLKDLIAFNKADPVELSKFGQELFEQAEAAPPPTDPGYLKARETATSSAKHSIDDTLAKFHLDAIVSPTNSPAWKTDYAKGDAFVLGSSTPAAVAGYPNISVPAGFAGPLPIGLSFFAGQWSDAKVLAFGAAFERAAPARRIPQFIPSIG</sequence>
<dbReference type="Pfam" id="PF01425">
    <property type="entry name" value="Amidase"/>
    <property type="match status" value="1"/>
</dbReference>
<dbReference type="OrthoDB" id="9811471at2"/>
<feature type="chain" id="PRO_5020405241" evidence="1">
    <location>
        <begin position="26"/>
        <end position="520"/>
    </location>
</feature>